<dbReference type="PANTHER" id="PTHR35795:SF1">
    <property type="entry name" value="BIS(5'-NUCLEOSYL)-TETRAPHOSPHATASE, SYMMETRICAL"/>
    <property type="match status" value="1"/>
</dbReference>
<dbReference type="Gene3D" id="1.10.3210.10">
    <property type="entry name" value="Hypothetical protein af1432"/>
    <property type="match status" value="1"/>
</dbReference>
<keyword evidence="4 5" id="KW-0694">RNA-binding</keyword>
<reference evidence="9 10" key="1">
    <citation type="journal article" date="2018" name="Int. J. Syst. Evol. Microbiol.">
        <title>Lactobacillus bambusae sp. nov., isolated from a traditional fermented Ma-bamboo shoots of Taiwan.</title>
        <authorList>
            <person name="Wang L.-T."/>
        </authorList>
    </citation>
    <scope>NUCLEOTIDE SEQUENCE [LARGE SCALE GENOMIC DNA]</scope>
    <source>
        <strain evidence="9 10">BS-W1</strain>
    </source>
</reference>
<dbReference type="CDD" id="cd00077">
    <property type="entry name" value="HDc"/>
    <property type="match status" value="1"/>
</dbReference>
<evidence type="ECO:0000256" key="1">
    <source>
        <dbReference type="ARBA" id="ARBA00022722"/>
    </source>
</evidence>
<dbReference type="AlphaFoldDB" id="A0A2V1MXR5"/>
<comment type="function">
    <text evidence="5">Endoribonuclease that initiates mRNA decay.</text>
</comment>
<gene>
    <name evidence="5 9" type="primary">rny</name>
    <name evidence="9" type="ORF">DCM90_07170</name>
</gene>
<keyword evidence="7" id="KW-0175">Coiled coil</keyword>
<evidence type="ECO:0000259" key="8">
    <source>
        <dbReference type="PROSITE" id="PS51831"/>
    </source>
</evidence>
<dbReference type="Proteomes" id="UP000245080">
    <property type="component" value="Unassembled WGS sequence"/>
</dbReference>
<dbReference type="InterPro" id="IPR051094">
    <property type="entry name" value="Diverse_Catalytic_Enzymes"/>
</dbReference>
<keyword evidence="3 5" id="KW-0378">Hydrolase</keyword>
<keyword evidence="10" id="KW-1185">Reference proteome</keyword>
<dbReference type="NCBIfam" id="TIGR00277">
    <property type="entry name" value="HDIG"/>
    <property type="match status" value="1"/>
</dbReference>
<dbReference type="SMART" id="SM00322">
    <property type="entry name" value="KH"/>
    <property type="match status" value="1"/>
</dbReference>
<evidence type="ECO:0000313" key="9">
    <source>
        <dbReference type="EMBL" id="PWF99833.1"/>
    </source>
</evidence>
<dbReference type="InterPro" id="IPR004087">
    <property type="entry name" value="KH_dom"/>
</dbReference>
<feature type="coiled-coil region" evidence="7">
    <location>
        <begin position="23"/>
        <end position="50"/>
    </location>
</feature>
<proteinExistence type="inferred from homology"/>
<evidence type="ECO:0000313" key="10">
    <source>
        <dbReference type="Proteomes" id="UP000245080"/>
    </source>
</evidence>
<dbReference type="PANTHER" id="PTHR35795">
    <property type="entry name" value="SLR1885 PROTEIN"/>
    <property type="match status" value="1"/>
</dbReference>
<dbReference type="Pfam" id="PF01966">
    <property type="entry name" value="HD"/>
    <property type="match status" value="1"/>
</dbReference>
<evidence type="ECO:0000256" key="3">
    <source>
        <dbReference type="ARBA" id="ARBA00022801"/>
    </source>
</evidence>
<evidence type="ECO:0000256" key="6">
    <source>
        <dbReference type="NCBIfam" id="TIGR03319"/>
    </source>
</evidence>
<dbReference type="Pfam" id="PF12072">
    <property type="entry name" value="RNase_Y_N"/>
    <property type="match status" value="1"/>
</dbReference>
<evidence type="ECO:0000256" key="7">
    <source>
        <dbReference type="SAM" id="Coils"/>
    </source>
</evidence>
<organism evidence="9 10">
    <name type="scientific">Levilactobacillus bambusae</name>
    <dbReference type="NCBI Taxonomy" id="2024736"/>
    <lineage>
        <taxon>Bacteria</taxon>
        <taxon>Bacillati</taxon>
        <taxon>Bacillota</taxon>
        <taxon>Bacilli</taxon>
        <taxon>Lactobacillales</taxon>
        <taxon>Lactobacillaceae</taxon>
        <taxon>Levilactobacillus</taxon>
    </lineage>
</organism>
<dbReference type="SUPFAM" id="SSF54791">
    <property type="entry name" value="Eukaryotic type KH-domain (KH-domain type I)"/>
    <property type="match status" value="1"/>
</dbReference>
<dbReference type="SUPFAM" id="SSF109604">
    <property type="entry name" value="HD-domain/PDEase-like"/>
    <property type="match status" value="1"/>
</dbReference>
<dbReference type="OrthoDB" id="9803205at2"/>
<comment type="similarity">
    <text evidence="5">Belongs to the RNase Y family.</text>
</comment>
<dbReference type="GO" id="GO:0005886">
    <property type="term" value="C:plasma membrane"/>
    <property type="evidence" value="ECO:0007669"/>
    <property type="project" value="UniProtKB-UniRule"/>
</dbReference>
<dbReference type="InterPro" id="IPR006674">
    <property type="entry name" value="HD_domain"/>
</dbReference>
<comment type="caution">
    <text evidence="9">The sequence shown here is derived from an EMBL/GenBank/DDBJ whole genome shotgun (WGS) entry which is preliminary data.</text>
</comment>
<dbReference type="EMBL" id="QCXQ01000003">
    <property type="protein sequence ID" value="PWF99833.1"/>
    <property type="molecule type" value="Genomic_DNA"/>
</dbReference>
<dbReference type="PROSITE" id="PS51831">
    <property type="entry name" value="HD"/>
    <property type="match status" value="1"/>
</dbReference>
<keyword evidence="1 5" id="KW-0540">Nuclease</keyword>
<dbReference type="InterPro" id="IPR036612">
    <property type="entry name" value="KH_dom_type_1_sf"/>
</dbReference>
<dbReference type="InterPro" id="IPR022711">
    <property type="entry name" value="RNase_Y_N"/>
</dbReference>
<keyword evidence="2 5" id="KW-0255">Endonuclease</keyword>
<dbReference type="GO" id="GO:0016787">
    <property type="term" value="F:hydrolase activity"/>
    <property type="evidence" value="ECO:0007669"/>
    <property type="project" value="UniProtKB-KW"/>
</dbReference>
<dbReference type="GO" id="GO:0006402">
    <property type="term" value="P:mRNA catabolic process"/>
    <property type="evidence" value="ECO:0007669"/>
    <property type="project" value="UniProtKB-UniRule"/>
</dbReference>
<feature type="coiled-coil region" evidence="7">
    <location>
        <begin position="88"/>
        <end position="115"/>
    </location>
</feature>
<dbReference type="InterPro" id="IPR003607">
    <property type="entry name" value="HD/PDEase_dom"/>
</dbReference>
<dbReference type="RefSeq" id="WP_109250687.1">
    <property type="nucleotide sequence ID" value="NZ_QCXQ01000003.1"/>
</dbReference>
<protein>
    <recommendedName>
        <fullName evidence="5 6">Ribonuclease Y</fullName>
        <shortName evidence="5">RNase Y</shortName>
        <ecNumber evidence="5 6">3.1.-.-</ecNumber>
    </recommendedName>
</protein>
<accession>A0A2V1MXR5</accession>
<dbReference type="EC" id="3.1.-.-" evidence="5 6"/>
<evidence type="ECO:0000256" key="5">
    <source>
        <dbReference type="HAMAP-Rule" id="MF_00335"/>
    </source>
</evidence>
<dbReference type="NCBIfam" id="TIGR03319">
    <property type="entry name" value="RNase_Y"/>
    <property type="match status" value="1"/>
</dbReference>
<sequence>MMMIGVAVIMLAVGLLGGGLVREKQHQRDLANAREKAAAITAEKDQLTQQDVARIQNENRAETDTYQQSMTDELDEQHTDLNLRQHRIDQREEAMKQTQQRLDDHDQDLRQRRAENREINEGVKERRHQANDLIQKRSEVLETQAGITHDEAGQHVIIETQRELAGERDIQVRELTEIATAINERRAKDLIVDAIQRGPEDLPKIHIEHTITVPNGEVRSKIIGREGQHIRLLETLTGTDLLFEPDDKLTLYISTHDPIRREVARTAVENLIAGRRVSVSAIQAQVAAAEKEVMKGLRETGETVASRLHVGWVHPDLMKTIGRLKYRTSYGQNMLLHSIEVAELAGLMAQELGIDVRLAKRAGLLHDIGKALDHEVDGTHVEIGTEIAEKYGEDPLVVNAIEASHGDVEKTNPISVLVATADSISGGRPGARSESVEEYINRLHALENIARSHDGVSDSYAIQAGREIRIIVKPNELDDEATATLSNEVANQVEHDLTYPGKIKVTALRTFEADEYVGDDHPKKKKKKKKAG</sequence>
<dbReference type="HAMAP" id="MF_00335">
    <property type="entry name" value="RNase_Y"/>
    <property type="match status" value="1"/>
</dbReference>
<dbReference type="InterPro" id="IPR006675">
    <property type="entry name" value="HDIG_dom"/>
</dbReference>
<feature type="domain" description="HD" evidence="8">
    <location>
        <begin position="334"/>
        <end position="427"/>
    </location>
</feature>
<dbReference type="InterPro" id="IPR017705">
    <property type="entry name" value="Ribonuclease_Y"/>
</dbReference>
<dbReference type="GO" id="GO:0003723">
    <property type="term" value="F:RNA binding"/>
    <property type="evidence" value="ECO:0007669"/>
    <property type="project" value="UniProtKB-UniRule"/>
</dbReference>
<dbReference type="GO" id="GO:0004521">
    <property type="term" value="F:RNA endonuclease activity"/>
    <property type="evidence" value="ECO:0007669"/>
    <property type="project" value="UniProtKB-UniRule"/>
</dbReference>
<evidence type="ECO:0000256" key="4">
    <source>
        <dbReference type="ARBA" id="ARBA00022884"/>
    </source>
</evidence>
<dbReference type="SMART" id="SM00471">
    <property type="entry name" value="HDc"/>
    <property type="match status" value="1"/>
</dbReference>
<name>A0A2V1MXR5_9LACO</name>
<evidence type="ECO:0000256" key="2">
    <source>
        <dbReference type="ARBA" id="ARBA00022759"/>
    </source>
</evidence>